<evidence type="ECO:0000313" key="1">
    <source>
        <dbReference type="EMBL" id="SDO06639.1"/>
    </source>
</evidence>
<sequence>MAENAEVSHGKELSQQEKEELFLVLKTRFEKNMRRHEDLNWEKVQVRLEEHPQKLWSLNEMERTGGEPDVVCCEDEDVYIFFDCSKESPKGRRSVCYDKKALESRKKYKPETSAEAMAESMGIELLTEEQYRTLQELGEFDLKTSSWVHTPEEIRELGGALFCDRRFDHVFVYHNGAESYYKARGFRGSLTI</sequence>
<dbReference type="AlphaFoldDB" id="A0A1H0GIQ1"/>
<name>A0A1H0GIQ1_HALAD</name>
<evidence type="ECO:0008006" key="3">
    <source>
        <dbReference type="Google" id="ProtNLM"/>
    </source>
</evidence>
<keyword evidence="2" id="KW-1185">Reference proteome</keyword>
<dbReference type="RefSeq" id="WP_089651091.1">
    <property type="nucleotide sequence ID" value="NZ_FNIZ01000002.1"/>
</dbReference>
<dbReference type="Proteomes" id="UP000198860">
    <property type="component" value="Unassembled WGS sequence"/>
</dbReference>
<dbReference type="Pfam" id="PF14066">
    <property type="entry name" value="DUF4256"/>
    <property type="match status" value="1"/>
</dbReference>
<evidence type="ECO:0000313" key="2">
    <source>
        <dbReference type="Proteomes" id="UP000198860"/>
    </source>
</evidence>
<reference evidence="2" key="1">
    <citation type="submission" date="2016-10" db="EMBL/GenBank/DDBJ databases">
        <authorList>
            <person name="Varghese N."/>
            <person name="Submissions S."/>
        </authorList>
    </citation>
    <scope>NUCLEOTIDE SEQUENCE [LARGE SCALE GENOMIC DNA]</scope>
    <source>
        <strain evidence="2">CGMCC 1.3703</strain>
    </source>
</reference>
<accession>A0A1H0GIQ1</accession>
<organism evidence="1 2">
    <name type="scientific">Halobacillus aidingensis</name>
    <dbReference type="NCBI Taxonomy" id="240303"/>
    <lineage>
        <taxon>Bacteria</taxon>
        <taxon>Bacillati</taxon>
        <taxon>Bacillota</taxon>
        <taxon>Bacilli</taxon>
        <taxon>Bacillales</taxon>
        <taxon>Bacillaceae</taxon>
        <taxon>Halobacillus</taxon>
    </lineage>
</organism>
<dbReference type="InterPro" id="IPR025352">
    <property type="entry name" value="DUF4256"/>
</dbReference>
<protein>
    <recommendedName>
        <fullName evidence="3">DUF4256 domain-containing protein</fullName>
    </recommendedName>
</protein>
<dbReference type="EMBL" id="FNIZ01000002">
    <property type="protein sequence ID" value="SDO06639.1"/>
    <property type="molecule type" value="Genomic_DNA"/>
</dbReference>
<proteinExistence type="predicted"/>
<gene>
    <name evidence="1" type="ORF">SAMN05421677_102335</name>
</gene>
<dbReference type="OrthoDB" id="8442276at2"/>
<dbReference type="STRING" id="240303.SAMN05421677_102335"/>